<feature type="non-terminal residue" evidence="9">
    <location>
        <position position="1"/>
    </location>
</feature>
<dbReference type="InterPro" id="IPR013083">
    <property type="entry name" value="Znf_RING/FYVE/PHD"/>
</dbReference>
<dbReference type="Pfam" id="PF03126">
    <property type="entry name" value="Plus-3"/>
    <property type="match status" value="1"/>
</dbReference>
<dbReference type="Pfam" id="PF02201">
    <property type="entry name" value="SWIB"/>
    <property type="match status" value="1"/>
</dbReference>
<keyword evidence="1" id="KW-0479">Metal-binding</keyword>
<feature type="region of interest" description="Disordered" evidence="4">
    <location>
        <begin position="654"/>
        <end position="674"/>
    </location>
</feature>
<dbReference type="PANTHER" id="PTHR46851:SF23">
    <property type="entry name" value="SWIB_MDM2 DOMAIN-CONTAINING PROTEIN"/>
    <property type="match status" value="1"/>
</dbReference>
<evidence type="ECO:0000256" key="4">
    <source>
        <dbReference type="SAM" id="MobiDB-lite"/>
    </source>
</evidence>
<dbReference type="Gene3D" id="3.30.1490.40">
    <property type="match status" value="1"/>
</dbReference>
<dbReference type="Gene3D" id="3.90.70.200">
    <property type="entry name" value="Plus-3 domain"/>
    <property type="match status" value="1"/>
</dbReference>
<name>A0A371F5H1_MUCPR</name>
<dbReference type="STRING" id="157652.A0A371F5H1"/>
<dbReference type="InterPro" id="IPR035445">
    <property type="entry name" value="GYF-like_dom_sf"/>
</dbReference>
<keyword evidence="5" id="KW-0732">Signal</keyword>
<evidence type="ECO:0000259" key="7">
    <source>
        <dbReference type="PROSITE" id="PS51360"/>
    </source>
</evidence>
<dbReference type="CDD" id="cd10567">
    <property type="entry name" value="SWIB-MDM2_like"/>
    <property type="match status" value="1"/>
</dbReference>
<feature type="domain" description="DM2" evidence="8">
    <location>
        <begin position="271"/>
        <end position="351"/>
    </location>
</feature>
<evidence type="ECO:0000256" key="2">
    <source>
        <dbReference type="ARBA" id="ARBA00022771"/>
    </source>
</evidence>
<evidence type="ECO:0000259" key="6">
    <source>
        <dbReference type="PROSITE" id="PS50829"/>
    </source>
</evidence>
<dbReference type="InterPro" id="IPR036128">
    <property type="entry name" value="Plus3-like_sf"/>
</dbReference>
<dbReference type="SUPFAM" id="SSF55277">
    <property type="entry name" value="GYF domain"/>
    <property type="match status" value="1"/>
</dbReference>
<feature type="region of interest" description="Disordered" evidence="4">
    <location>
        <begin position="211"/>
        <end position="233"/>
    </location>
</feature>
<dbReference type="PROSITE" id="PS50829">
    <property type="entry name" value="GYF"/>
    <property type="match status" value="1"/>
</dbReference>
<protein>
    <recommendedName>
        <fullName evidence="11">Zinc finger CCCH domain-containing protein 44</fullName>
    </recommendedName>
</protein>
<organism evidence="9 10">
    <name type="scientific">Mucuna pruriens</name>
    <name type="common">Velvet bean</name>
    <name type="synonym">Dolichos pruriens</name>
    <dbReference type="NCBI Taxonomy" id="157652"/>
    <lineage>
        <taxon>Eukaryota</taxon>
        <taxon>Viridiplantae</taxon>
        <taxon>Streptophyta</taxon>
        <taxon>Embryophyta</taxon>
        <taxon>Tracheophyta</taxon>
        <taxon>Spermatophyta</taxon>
        <taxon>Magnoliopsida</taxon>
        <taxon>eudicotyledons</taxon>
        <taxon>Gunneridae</taxon>
        <taxon>Pentapetalae</taxon>
        <taxon>rosids</taxon>
        <taxon>fabids</taxon>
        <taxon>Fabales</taxon>
        <taxon>Fabaceae</taxon>
        <taxon>Papilionoideae</taxon>
        <taxon>50 kb inversion clade</taxon>
        <taxon>NPAAA clade</taxon>
        <taxon>indigoferoid/millettioid clade</taxon>
        <taxon>Phaseoleae</taxon>
        <taxon>Mucuna</taxon>
    </lineage>
</organism>
<dbReference type="OrthoDB" id="1870062at2759"/>
<evidence type="ECO:0000313" key="9">
    <source>
        <dbReference type="EMBL" id="RDX73550.1"/>
    </source>
</evidence>
<dbReference type="PANTHER" id="PTHR46851">
    <property type="entry name" value="OS01G0884500 PROTEIN"/>
    <property type="match status" value="1"/>
</dbReference>
<dbReference type="Gene3D" id="3.30.40.10">
    <property type="entry name" value="Zinc/RING finger domain, C3HC4 (zinc finger)"/>
    <property type="match status" value="1"/>
</dbReference>
<dbReference type="GO" id="GO:0003677">
    <property type="term" value="F:DNA binding"/>
    <property type="evidence" value="ECO:0007669"/>
    <property type="project" value="InterPro"/>
</dbReference>
<evidence type="ECO:0000259" key="8">
    <source>
        <dbReference type="PROSITE" id="PS51925"/>
    </source>
</evidence>
<dbReference type="InterPro" id="IPR003169">
    <property type="entry name" value="GYF"/>
</dbReference>
<evidence type="ECO:0000313" key="10">
    <source>
        <dbReference type="Proteomes" id="UP000257109"/>
    </source>
</evidence>
<dbReference type="SUPFAM" id="SSF47592">
    <property type="entry name" value="SWIB/MDM2 domain"/>
    <property type="match status" value="1"/>
</dbReference>
<dbReference type="InterPro" id="IPR036885">
    <property type="entry name" value="SWIB_MDM2_dom_sf"/>
</dbReference>
<feature type="compositionally biased region" description="Acidic residues" evidence="4">
    <location>
        <begin position="212"/>
        <end position="227"/>
    </location>
</feature>
<dbReference type="Proteomes" id="UP000257109">
    <property type="component" value="Unassembled WGS sequence"/>
</dbReference>
<dbReference type="InterPro" id="IPR045894">
    <property type="entry name" value="At5g08430-like"/>
</dbReference>
<feature type="domain" description="Plus3" evidence="7">
    <location>
        <begin position="402"/>
        <end position="531"/>
    </location>
</feature>
<gene>
    <name evidence="9" type="ORF">CR513_46825</name>
</gene>
<keyword evidence="3" id="KW-0862">Zinc</keyword>
<feature type="domain" description="GYF" evidence="6">
    <location>
        <begin position="942"/>
        <end position="996"/>
    </location>
</feature>
<dbReference type="EMBL" id="QJKJ01010484">
    <property type="protein sequence ID" value="RDX73550.1"/>
    <property type="molecule type" value="Genomic_DNA"/>
</dbReference>
<dbReference type="InterPro" id="IPR004343">
    <property type="entry name" value="Plus-3_dom"/>
</dbReference>
<feature type="region of interest" description="Disordered" evidence="4">
    <location>
        <begin position="810"/>
        <end position="844"/>
    </location>
</feature>
<evidence type="ECO:0000256" key="1">
    <source>
        <dbReference type="ARBA" id="ARBA00022723"/>
    </source>
</evidence>
<dbReference type="PROSITE" id="PS51925">
    <property type="entry name" value="SWIB_MDM2"/>
    <property type="match status" value="1"/>
</dbReference>
<dbReference type="CDD" id="cd15568">
    <property type="entry name" value="PHD5_NSD"/>
    <property type="match status" value="1"/>
</dbReference>
<comment type="caution">
    <text evidence="9">The sequence shown here is derived from an EMBL/GenBank/DDBJ whole genome shotgun (WGS) entry which is preliminary data.</text>
</comment>
<dbReference type="InterPro" id="IPR001965">
    <property type="entry name" value="Znf_PHD"/>
</dbReference>
<dbReference type="InterPro" id="IPR003121">
    <property type="entry name" value="SWIB_MDM2_domain"/>
</dbReference>
<evidence type="ECO:0000256" key="5">
    <source>
        <dbReference type="SAM" id="SignalP"/>
    </source>
</evidence>
<accession>A0A371F5H1</accession>
<dbReference type="PROSITE" id="PS51360">
    <property type="entry name" value="PLUS3"/>
    <property type="match status" value="1"/>
</dbReference>
<keyword evidence="10" id="KW-1185">Reference proteome</keyword>
<dbReference type="Gene3D" id="1.10.245.10">
    <property type="entry name" value="SWIB/MDM2 domain"/>
    <property type="match status" value="1"/>
</dbReference>
<dbReference type="Pfam" id="PF25980">
    <property type="entry name" value="NERD_plant"/>
    <property type="match status" value="1"/>
</dbReference>
<dbReference type="SMART" id="SM00719">
    <property type="entry name" value="Plus3"/>
    <property type="match status" value="1"/>
</dbReference>
<feature type="signal peptide" evidence="5">
    <location>
        <begin position="1"/>
        <end position="16"/>
    </location>
</feature>
<sequence length="1006" mass="113587">MHLLFSSLLFSSQTTSYQCPTFCRVVEERRKLLSNVVELERLYKGMVRKNKRRKEDIAEDWCFVCKDGGLLMVCDYRDCLKAYHPHCVDKDDSFLENGNSHFCSLCRKASKFKCFCCPKAVCGNCIYNAEFATVKGNRGFCSHCSKLALLIEENADIDSDGEEVDFKDRDTYECLFSEYYEIIKEEEGLNSQHVYSADRFFKNGKNKRVFDPDEIGEGEDDTGDSEDVSNFIVSDSDDLNDTAGSKSVRKKKGMIKLKSIKGKVKDKKKEFIGWGSRSLIEFLEYIGKDTSKEFSEHDVTSIIIEYCRDNNLFDPKKKRKILCDAQLRPLLGRKSVNRNSIQNLLAPHFAENFEEMDDISSGSEERDYNEPLNFSRKRKSITSTESHHPNLVSEECQSCFAAIVSSNLKLVYLKRSLVDELSKQPEAFDGKVLGSFVRVKSDPHDYLQKNSHLLVQVIGINRSLKNDEINKEIMLRLSNVPKDVPICKISDDDFSEEECQDLYQRMRNGLLKQPTILELEQKARSLHEDIIKHWIPRKLVLLQNRIDQANEKGWRREYPFNYMDQKLKLETPLEQSRLLNEIPKVIPEIVNTNLSPEGSPRKDKLEQNGLSELAASGKTCNSVGHNFKQSGFAHCLNLRTDVAVETLAQDVENDKGVPTLGSSQTGGEKPQSNKELRVYTRRNLQKKKVQPIIPTQQIDSLEISPENFPAVMDKRNALKRNGTSDIVDFPNDKIQGKTSGERVLLKPMELIVKKHLLQCLELTLEVYTDANWAGSIIHRSSTSGPISPVEENQDGTAFPVASVEQLSVNTASQDKGTSQRKLHQSTSKALQDDPEGTLSEELSNSAKYGLCQPRNIESGSVKKNGRNLSATGYAKQTIKEKQSISVVSVIDKQDASILAIPGEEQECSISTTNVIVLSDDDEQKANVADILAGRKAVENPEISIWHCVGPYGEKGGPYSMSVLKRWSESASYPLEFKVWKTGQSETEAIPLTDVLDRIFSGVGKWK</sequence>
<reference evidence="9" key="1">
    <citation type="submission" date="2018-05" db="EMBL/GenBank/DDBJ databases">
        <title>Draft genome of Mucuna pruriens seed.</title>
        <authorList>
            <person name="Nnadi N.E."/>
            <person name="Vos R."/>
            <person name="Hasami M.H."/>
            <person name="Devisetty U.K."/>
            <person name="Aguiy J.C."/>
        </authorList>
    </citation>
    <scope>NUCLEOTIDE SEQUENCE [LARGE SCALE GENOMIC DNA]</scope>
    <source>
        <strain evidence="9">JCA_2017</strain>
    </source>
</reference>
<dbReference type="InterPro" id="IPR058668">
    <property type="entry name" value="NERD_dom"/>
</dbReference>
<evidence type="ECO:0008006" key="11">
    <source>
        <dbReference type="Google" id="ProtNLM"/>
    </source>
</evidence>
<feature type="chain" id="PRO_5016920133" description="Zinc finger CCCH domain-containing protein 44" evidence="5">
    <location>
        <begin position="17"/>
        <end position="1006"/>
    </location>
</feature>
<keyword evidence="2" id="KW-0863">Zinc-finger</keyword>
<dbReference type="InterPro" id="IPR011011">
    <property type="entry name" value="Znf_FYVE_PHD"/>
</dbReference>
<dbReference type="SMART" id="SM00249">
    <property type="entry name" value="PHD"/>
    <property type="match status" value="1"/>
</dbReference>
<dbReference type="GO" id="GO:0008270">
    <property type="term" value="F:zinc ion binding"/>
    <property type="evidence" value="ECO:0007669"/>
    <property type="project" value="UniProtKB-KW"/>
</dbReference>
<dbReference type="SUPFAM" id="SSF159042">
    <property type="entry name" value="Plus3-like"/>
    <property type="match status" value="1"/>
</dbReference>
<proteinExistence type="predicted"/>
<dbReference type="AlphaFoldDB" id="A0A371F5H1"/>
<dbReference type="SUPFAM" id="SSF57903">
    <property type="entry name" value="FYVE/PHD zinc finger"/>
    <property type="match status" value="1"/>
</dbReference>
<evidence type="ECO:0000256" key="3">
    <source>
        <dbReference type="ARBA" id="ARBA00022833"/>
    </source>
</evidence>